<comment type="function">
    <text evidence="2">Pyridoxal 5'-phosphate (PLP)-binding protein, which is involved in PLP homeostasis.</text>
</comment>
<dbReference type="Proteomes" id="UP000247465">
    <property type="component" value="Chromosome"/>
</dbReference>
<dbReference type="SUPFAM" id="SSF51419">
    <property type="entry name" value="PLP-binding barrel"/>
    <property type="match status" value="1"/>
</dbReference>
<evidence type="ECO:0000259" key="5">
    <source>
        <dbReference type="Pfam" id="PF01168"/>
    </source>
</evidence>
<dbReference type="NCBIfam" id="TIGR00044">
    <property type="entry name" value="YggS family pyridoxal phosphate-dependent enzyme"/>
    <property type="match status" value="1"/>
</dbReference>
<gene>
    <name evidence="6" type="ORF">DF168_01221</name>
</gene>
<comment type="cofactor">
    <cofactor evidence="3">
        <name>pyridoxal 5'-phosphate</name>
        <dbReference type="ChEBI" id="CHEBI:597326"/>
    </cofactor>
</comment>
<dbReference type="KEGG" id="mtar:DF168_01221"/>
<dbReference type="CDD" id="cd00635">
    <property type="entry name" value="PLPDE_III_YBL036c_like"/>
    <property type="match status" value="1"/>
</dbReference>
<keyword evidence="1 2" id="KW-0663">Pyridoxal phosphate</keyword>
<dbReference type="Pfam" id="PF01168">
    <property type="entry name" value="Ala_racemase_N"/>
    <property type="match status" value="1"/>
</dbReference>
<evidence type="ECO:0000256" key="1">
    <source>
        <dbReference type="ARBA" id="ARBA00022898"/>
    </source>
</evidence>
<reference evidence="6 7" key="1">
    <citation type="submission" date="2018-06" db="EMBL/GenBank/DDBJ databases">
        <title>Draft Genome Sequence of a Novel Marine Bacterium Related to the Verrucomicrobia.</title>
        <authorList>
            <person name="Vosseberg J."/>
            <person name="Martijn J."/>
            <person name="Ettema T.J.G."/>
        </authorList>
    </citation>
    <scope>NUCLEOTIDE SEQUENCE [LARGE SCALE GENOMIC DNA]</scope>
    <source>
        <strain evidence="6">TARA_B100001123</strain>
    </source>
</reference>
<dbReference type="PIRSF" id="PIRSF004848">
    <property type="entry name" value="YBL036c_PLPDEIII"/>
    <property type="match status" value="1"/>
</dbReference>
<dbReference type="InterPro" id="IPR001608">
    <property type="entry name" value="Ala_racemase_N"/>
</dbReference>
<dbReference type="PANTHER" id="PTHR10146">
    <property type="entry name" value="PROLINE SYNTHETASE CO-TRANSCRIBED BACTERIAL HOMOLOG PROTEIN"/>
    <property type="match status" value="1"/>
</dbReference>
<evidence type="ECO:0000256" key="4">
    <source>
        <dbReference type="RuleBase" id="RU004514"/>
    </source>
</evidence>
<sequence length="242" mass="27225">MAVNLTSRIIMEINYSQFEERAGQLKSRIRAACDVCGRNPDEIDVVAVTKSHPFEAVEYAVRYGFRRIGENRVQEADQKWKEIDPRVGLELIGHLQTNKARLAVSLFNRIQSVDRIKLVKVLNRHCEEVGKSLSILLQVNSGEDPRKFGVSREEAPKLMEETQAVPHLAIEGLMTIAPLSLEKDVARLAFDRLRELRDRLAERSGLPLKVLSMGMTNDMEEAIQSGSTCIRVGTALFGVRRG</sequence>
<dbReference type="InterPro" id="IPR011078">
    <property type="entry name" value="PyrdxlP_homeostasis"/>
</dbReference>
<name>A0A2Z4AQ89_9BACT</name>
<protein>
    <recommendedName>
        <fullName evidence="2">Pyridoxal phosphate homeostasis protein</fullName>
        <shortName evidence="2">PLP homeostasis protein</shortName>
    </recommendedName>
</protein>
<dbReference type="Gene3D" id="3.20.20.10">
    <property type="entry name" value="Alanine racemase"/>
    <property type="match status" value="1"/>
</dbReference>
<dbReference type="PANTHER" id="PTHR10146:SF14">
    <property type="entry name" value="PYRIDOXAL PHOSPHATE HOMEOSTASIS PROTEIN"/>
    <property type="match status" value="1"/>
</dbReference>
<dbReference type="InterPro" id="IPR029066">
    <property type="entry name" value="PLP-binding_barrel"/>
</dbReference>
<dbReference type="EMBL" id="CP029803">
    <property type="protein sequence ID" value="AWT60022.1"/>
    <property type="molecule type" value="Genomic_DNA"/>
</dbReference>
<accession>A0A2Z4AQ89</accession>
<dbReference type="HAMAP" id="MF_02087">
    <property type="entry name" value="PLP_homeostasis"/>
    <property type="match status" value="1"/>
</dbReference>
<evidence type="ECO:0000256" key="2">
    <source>
        <dbReference type="HAMAP-Rule" id="MF_02087"/>
    </source>
</evidence>
<comment type="similarity">
    <text evidence="2 4">Belongs to the pyridoxal phosphate-binding protein YggS/PROSC family.</text>
</comment>
<dbReference type="GO" id="GO:0030170">
    <property type="term" value="F:pyridoxal phosphate binding"/>
    <property type="evidence" value="ECO:0007669"/>
    <property type="project" value="UniProtKB-UniRule"/>
</dbReference>
<dbReference type="AlphaFoldDB" id="A0A2Z4AQ89"/>
<proteinExistence type="inferred from homology"/>
<feature type="modified residue" description="N6-(pyridoxal phosphate)lysine" evidence="2 3">
    <location>
        <position position="50"/>
    </location>
</feature>
<evidence type="ECO:0000256" key="3">
    <source>
        <dbReference type="PIRSR" id="PIRSR004848-1"/>
    </source>
</evidence>
<evidence type="ECO:0000313" key="7">
    <source>
        <dbReference type="Proteomes" id="UP000247465"/>
    </source>
</evidence>
<evidence type="ECO:0000313" key="6">
    <source>
        <dbReference type="EMBL" id="AWT60022.1"/>
    </source>
</evidence>
<feature type="domain" description="Alanine racemase N-terminal" evidence="5">
    <location>
        <begin position="25"/>
        <end position="240"/>
    </location>
</feature>
<organism evidence="6 7">
    <name type="scientific">Candidatus Moanibacter tarae</name>
    <dbReference type="NCBI Taxonomy" id="2200854"/>
    <lineage>
        <taxon>Bacteria</taxon>
        <taxon>Pseudomonadati</taxon>
        <taxon>Verrucomicrobiota</taxon>
        <taxon>Opitutia</taxon>
        <taxon>Puniceicoccales</taxon>
        <taxon>Puniceicoccales incertae sedis</taxon>
        <taxon>Candidatus Moanibacter</taxon>
    </lineage>
</organism>